<reference evidence="2 3" key="1">
    <citation type="submission" date="2019-06" db="EMBL/GenBank/DDBJ databases">
        <authorList>
            <person name="Rodrigo-Torres L."/>
            <person name="Arahal R. D."/>
            <person name="Lucena T."/>
        </authorList>
    </citation>
    <scope>NUCLEOTIDE SEQUENCE [LARGE SCALE GENOMIC DNA]</scope>
    <source>
        <strain evidence="2 3">SB0023/3</strain>
    </source>
</reference>
<evidence type="ECO:0000256" key="1">
    <source>
        <dbReference type="SAM" id="MobiDB-lite"/>
    </source>
</evidence>
<feature type="region of interest" description="Disordered" evidence="1">
    <location>
        <begin position="1"/>
        <end position="84"/>
    </location>
</feature>
<name>A0A509EFQ5_9HYPH</name>
<gene>
    <name evidence="2" type="ORF">MET9862_02880</name>
</gene>
<evidence type="ECO:0000313" key="3">
    <source>
        <dbReference type="Proteomes" id="UP000410984"/>
    </source>
</evidence>
<evidence type="ECO:0000313" key="2">
    <source>
        <dbReference type="EMBL" id="VUD72285.1"/>
    </source>
</evidence>
<dbReference type="Proteomes" id="UP000410984">
    <property type="component" value="Unassembled WGS sequence"/>
</dbReference>
<dbReference type="EMBL" id="CABFPH010000038">
    <property type="protein sequence ID" value="VUD72285.1"/>
    <property type="molecule type" value="Genomic_DNA"/>
</dbReference>
<organism evidence="2 3">
    <name type="scientific">Methylobacterium symbioticum</name>
    <dbReference type="NCBI Taxonomy" id="2584084"/>
    <lineage>
        <taxon>Bacteria</taxon>
        <taxon>Pseudomonadati</taxon>
        <taxon>Pseudomonadota</taxon>
        <taxon>Alphaproteobacteria</taxon>
        <taxon>Hyphomicrobiales</taxon>
        <taxon>Methylobacteriaceae</taxon>
        <taxon>Methylobacterium</taxon>
    </lineage>
</organism>
<accession>A0A509EFQ5</accession>
<sequence>MAASMRWRVEATSQRRRCHLAVGLEPGRPRARDGSRPPAPGPPVGRGRGNRMRRIHDPPTPRAAGFGAASRTGGYRDPPERGPSAAALALRPAFEDMDDRLATRRLADYLDLRSRRRARATQPVDAHPVQCLSTPHGQPSVAIPRRCPPLPHALAVATAHGSRYGHETRFGLQLGHRRRPSVRWRMQAVVLNPRTSIPDDATPASMGAGGKRCRSDAIWTGWDCPIPSSRCCAGIGQPDIQRVVRRATGSPRDQFP</sequence>
<dbReference type="AlphaFoldDB" id="A0A509EFQ5"/>
<protein>
    <submittedName>
        <fullName evidence="2">Uncharacterized protein</fullName>
    </submittedName>
</protein>
<proteinExistence type="predicted"/>
<keyword evidence="3" id="KW-1185">Reference proteome</keyword>